<dbReference type="InterPro" id="IPR047793">
    <property type="entry name" value="LiaF_C"/>
</dbReference>
<organism evidence="3 4">
    <name type="scientific">Tigheibacillus halophilus</name>
    <dbReference type="NCBI Taxonomy" id="361280"/>
    <lineage>
        <taxon>Bacteria</taxon>
        <taxon>Bacillati</taxon>
        <taxon>Bacillota</taxon>
        <taxon>Bacilli</taxon>
        <taxon>Bacillales</taxon>
        <taxon>Bacillaceae</taxon>
        <taxon>Tigheibacillus</taxon>
    </lineage>
</organism>
<evidence type="ECO:0000313" key="4">
    <source>
        <dbReference type="Proteomes" id="UP001281447"/>
    </source>
</evidence>
<comment type="caution">
    <text evidence="3">The sequence shown here is derived from an EMBL/GenBank/DDBJ whole genome shotgun (WGS) entry which is preliminary data.</text>
</comment>
<dbReference type="PROSITE" id="PS51257">
    <property type="entry name" value="PROKAR_LIPOPROTEIN"/>
    <property type="match status" value="1"/>
</dbReference>
<evidence type="ECO:0000256" key="1">
    <source>
        <dbReference type="SAM" id="Phobius"/>
    </source>
</evidence>
<dbReference type="Proteomes" id="UP001281447">
    <property type="component" value="Unassembled WGS sequence"/>
</dbReference>
<feature type="transmembrane region" description="Helical" evidence="1">
    <location>
        <begin position="6"/>
        <end position="25"/>
    </location>
</feature>
<evidence type="ECO:0000313" key="3">
    <source>
        <dbReference type="EMBL" id="MDY0395980.1"/>
    </source>
</evidence>
<dbReference type="InterPro" id="IPR016975">
    <property type="entry name" value="Cell_wall_LiaF"/>
</dbReference>
<accession>A0ABU5CAB8</accession>
<dbReference type="EMBL" id="JAWDIP010000004">
    <property type="protein sequence ID" value="MDY0395980.1"/>
    <property type="molecule type" value="Genomic_DNA"/>
</dbReference>
<reference evidence="3 4" key="1">
    <citation type="submission" date="2023-10" db="EMBL/GenBank/DDBJ databases">
        <title>Virgibacillus halophilus 5B73C genome.</title>
        <authorList>
            <person name="Miliotis G."/>
            <person name="Sengupta P."/>
            <person name="Hameed A."/>
            <person name="Chuvochina M."/>
            <person name="Mcdonagh F."/>
            <person name="Simpson A.C."/>
            <person name="Singh N.K."/>
            <person name="Rekha P.D."/>
            <person name="Raman K."/>
            <person name="Hugenholtz P."/>
            <person name="Venkateswaran K."/>
        </authorList>
    </citation>
    <scope>NUCLEOTIDE SEQUENCE [LARGE SCALE GENOMIC DNA]</scope>
    <source>
        <strain evidence="3 4">5B73C</strain>
    </source>
</reference>
<protein>
    <submittedName>
        <fullName evidence="3">Cell wall-active antibiotics response protein LiaF</fullName>
    </submittedName>
</protein>
<evidence type="ECO:0000259" key="2">
    <source>
        <dbReference type="Pfam" id="PF09922"/>
    </source>
</evidence>
<gene>
    <name evidence="3" type="primary">liaF</name>
    <name evidence="3" type="ORF">RWE15_18375</name>
</gene>
<dbReference type="Pfam" id="PF09922">
    <property type="entry name" value="LiaF-like_C"/>
    <property type="match status" value="1"/>
</dbReference>
<keyword evidence="1" id="KW-0472">Membrane</keyword>
<feature type="domain" description="Cell wall-active antibiotics response LiaF-like C-terminal" evidence="2">
    <location>
        <begin position="104"/>
        <end position="216"/>
    </location>
</feature>
<dbReference type="PIRSF" id="PIRSF031509">
    <property type="entry name" value="Cell_wall_LiaF/YvqF"/>
    <property type="match status" value="1"/>
</dbReference>
<sequence length="219" mass="25316">MKFLFFMGGMIIPALFSACMVYIGYKHFRQLWGKILFWIGAIIFVFSVLNLLAVRFLLIAAIVWFVLEYWHRKKEADYIQPTIEMKSADEEVYEVAPLFDLRLFGTQKTSDHAYKWNDINIHGGIGDRIIDLSNTVLPGDTAVISIRHLSGNIEILVPYEVEVCIHHSVVFGRFQVFGKRHRKLANQTVTFKTENYDQKGPRVKIVTSLFSGDIEVRRI</sequence>
<dbReference type="InterPro" id="IPR024425">
    <property type="entry name" value="LiaF-like_C"/>
</dbReference>
<proteinExistence type="predicted"/>
<keyword evidence="1" id="KW-0812">Transmembrane</keyword>
<keyword evidence="1" id="KW-1133">Transmembrane helix</keyword>
<name>A0ABU5CAB8_9BACI</name>
<dbReference type="NCBIfam" id="NF040535">
    <property type="entry name" value="LiaF_C_term"/>
    <property type="match status" value="1"/>
</dbReference>
<feature type="transmembrane region" description="Helical" evidence="1">
    <location>
        <begin position="37"/>
        <end position="67"/>
    </location>
</feature>
<keyword evidence="4" id="KW-1185">Reference proteome</keyword>